<dbReference type="CDD" id="cd04275">
    <property type="entry name" value="ZnMc_pappalysin_like"/>
    <property type="match status" value="1"/>
</dbReference>
<name>A0A9P5YNI1_9AGAR</name>
<dbReference type="InterPro" id="IPR024079">
    <property type="entry name" value="MetalloPept_cat_dom_sf"/>
</dbReference>
<reference evidence="10" key="1">
    <citation type="submission" date="2020-11" db="EMBL/GenBank/DDBJ databases">
        <authorList>
            <consortium name="DOE Joint Genome Institute"/>
            <person name="Ahrendt S."/>
            <person name="Riley R."/>
            <person name="Andreopoulos W."/>
            <person name="Labutti K."/>
            <person name="Pangilinan J."/>
            <person name="Ruiz-Duenas F.J."/>
            <person name="Barrasa J.M."/>
            <person name="Sanchez-Garcia M."/>
            <person name="Camarero S."/>
            <person name="Miyauchi S."/>
            <person name="Serrano A."/>
            <person name="Linde D."/>
            <person name="Babiker R."/>
            <person name="Drula E."/>
            <person name="Ayuso-Fernandez I."/>
            <person name="Pacheco R."/>
            <person name="Padilla G."/>
            <person name="Ferreira P."/>
            <person name="Barriuso J."/>
            <person name="Kellner H."/>
            <person name="Castanera R."/>
            <person name="Alfaro M."/>
            <person name="Ramirez L."/>
            <person name="Pisabarro A.G."/>
            <person name="Kuo A."/>
            <person name="Tritt A."/>
            <person name="Lipzen A."/>
            <person name="He G."/>
            <person name="Yan M."/>
            <person name="Ng V."/>
            <person name="Cullen D."/>
            <person name="Martin F."/>
            <person name="Rosso M.-N."/>
            <person name="Henrissat B."/>
            <person name="Hibbett D."/>
            <person name="Martinez A.T."/>
            <person name="Grigoriev I.V."/>
        </authorList>
    </citation>
    <scope>NUCLEOTIDE SEQUENCE</scope>
    <source>
        <strain evidence="10">CIRM-BRFM 674</strain>
    </source>
</reference>
<dbReference type="GO" id="GO:0006508">
    <property type="term" value="P:proteolysis"/>
    <property type="evidence" value="ECO:0007669"/>
    <property type="project" value="UniProtKB-KW"/>
</dbReference>
<keyword evidence="8" id="KW-1015">Disulfide bond</keyword>
<evidence type="ECO:0000256" key="8">
    <source>
        <dbReference type="ARBA" id="ARBA00023157"/>
    </source>
</evidence>
<feature type="domain" description="Peptidase M43 pregnancy-associated plasma-A" evidence="9">
    <location>
        <begin position="91"/>
        <end position="223"/>
    </location>
</feature>
<proteinExistence type="inferred from homology"/>
<dbReference type="GO" id="GO:0046872">
    <property type="term" value="F:metal ion binding"/>
    <property type="evidence" value="ECO:0007669"/>
    <property type="project" value="UniProtKB-KW"/>
</dbReference>
<evidence type="ECO:0000256" key="6">
    <source>
        <dbReference type="ARBA" id="ARBA00022833"/>
    </source>
</evidence>
<dbReference type="GO" id="GO:0008237">
    <property type="term" value="F:metallopeptidase activity"/>
    <property type="evidence" value="ECO:0007669"/>
    <property type="project" value="UniProtKB-KW"/>
</dbReference>
<keyword evidence="4" id="KW-0732">Signal</keyword>
<evidence type="ECO:0000256" key="2">
    <source>
        <dbReference type="ARBA" id="ARBA00022670"/>
    </source>
</evidence>
<evidence type="ECO:0000259" key="9">
    <source>
        <dbReference type="Pfam" id="PF05572"/>
    </source>
</evidence>
<dbReference type="OrthoDB" id="536211at2759"/>
<evidence type="ECO:0000313" key="10">
    <source>
        <dbReference type="EMBL" id="KAF9472422.1"/>
    </source>
</evidence>
<dbReference type="SUPFAM" id="SSF55486">
    <property type="entry name" value="Metalloproteases ('zincins'), catalytic domain"/>
    <property type="match status" value="1"/>
</dbReference>
<dbReference type="Gene3D" id="3.40.390.10">
    <property type="entry name" value="Collagenase (Catalytic Domain)"/>
    <property type="match status" value="1"/>
</dbReference>
<comment type="caution">
    <text evidence="10">The sequence shown here is derived from an EMBL/GenBank/DDBJ whole genome shotgun (WGS) entry which is preliminary data.</text>
</comment>
<dbReference type="PANTHER" id="PTHR47466:SF1">
    <property type="entry name" value="METALLOPROTEASE MEP1 (AFU_ORTHOLOGUE AFUA_1G07730)-RELATED"/>
    <property type="match status" value="1"/>
</dbReference>
<evidence type="ECO:0000313" key="11">
    <source>
        <dbReference type="Proteomes" id="UP000807469"/>
    </source>
</evidence>
<protein>
    <submittedName>
        <fullName evidence="10">Zincin</fullName>
    </submittedName>
</protein>
<keyword evidence="6" id="KW-0862">Zinc</keyword>
<evidence type="ECO:0000256" key="4">
    <source>
        <dbReference type="ARBA" id="ARBA00022729"/>
    </source>
</evidence>
<keyword evidence="5" id="KW-0378">Hydrolase</keyword>
<keyword evidence="11" id="KW-1185">Reference proteome</keyword>
<evidence type="ECO:0000256" key="7">
    <source>
        <dbReference type="ARBA" id="ARBA00023049"/>
    </source>
</evidence>
<organism evidence="10 11">
    <name type="scientific">Pholiota conissans</name>
    <dbReference type="NCBI Taxonomy" id="109636"/>
    <lineage>
        <taxon>Eukaryota</taxon>
        <taxon>Fungi</taxon>
        <taxon>Dikarya</taxon>
        <taxon>Basidiomycota</taxon>
        <taxon>Agaricomycotina</taxon>
        <taxon>Agaricomycetes</taxon>
        <taxon>Agaricomycetidae</taxon>
        <taxon>Agaricales</taxon>
        <taxon>Agaricineae</taxon>
        <taxon>Strophariaceae</taxon>
        <taxon>Pholiota</taxon>
    </lineage>
</organism>
<keyword evidence="2" id="KW-0645">Protease</keyword>
<dbReference type="InterPro" id="IPR008754">
    <property type="entry name" value="Peptidase_M43"/>
</dbReference>
<dbReference type="AlphaFoldDB" id="A0A9P5YNI1"/>
<dbReference type="PANTHER" id="PTHR47466">
    <property type="match status" value="1"/>
</dbReference>
<keyword evidence="7" id="KW-0482">Metalloprotease</keyword>
<accession>A0A9P5YNI1</accession>
<dbReference type="Pfam" id="PF05572">
    <property type="entry name" value="Peptidase_M43"/>
    <property type="match status" value="1"/>
</dbReference>
<dbReference type="Proteomes" id="UP000807469">
    <property type="component" value="Unassembled WGS sequence"/>
</dbReference>
<evidence type="ECO:0000256" key="1">
    <source>
        <dbReference type="ARBA" id="ARBA00008721"/>
    </source>
</evidence>
<gene>
    <name evidence="10" type="ORF">BDN70DRAFT_909154</name>
</gene>
<comment type="similarity">
    <text evidence="1">Belongs to the peptidase M43B family.</text>
</comment>
<evidence type="ECO:0000256" key="3">
    <source>
        <dbReference type="ARBA" id="ARBA00022723"/>
    </source>
</evidence>
<sequence>MPRPHIPFTFNVSFNVVYTNETDAGGWVSDERIQKQMEVLNKDFDGSGIKWTSVRVRRIKSADWFVNAYPGSAQEQAMKLMFNIGDAATLNIYTLTFNSTTSSLGTASIPSAYYRAPKSDGVMVRHGTVTGGAREHYNMGRTLTHEIGHWLGLFHTFEGGCDDGVGDNVADTPPAMSGSDGCPVGRDSCPGGGPDLINNFMDYSYDECMTSFTKGQMVRMREAAWAFRRPGGKTAPPAKVKKTKV</sequence>
<evidence type="ECO:0000256" key="5">
    <source>
        <dbReference type="ARBA" id="ARBA00022801"/>
    </source>
</evidence>
<keyword evidence="3" id="KW-0479">Metal-binding</keyword>
<dbReference type="EMBL" id="MU155537">
    <property type="protein sequence ID" value="KAF9472422.1"/>
    <property type="molecule type" value="Genomic_DNA"/>
</dbReference>